<protein>
    <submittedName>
        <fullName evidence="1">Uncharacterized protein</fullName>
    </submittedName>
</protein>
<dbReference type="Proteomes" id="UP001283361">
    <property type="component" value="Unassembled WGS sequence"/>
</dbReference>
<comment type="caution">
    <text evidence="1">The sequence shown here is derived from an EMBL/GenBank/DDBJ whole genome shotgun (WGS) entry which is preliminary data.</text>
</comment>
<name>A0AAE1AA80_9GAST</name>
<reference evidence="1" key="1">
    <citation type="journal article" date="2023" name="G3 (Bethesda)">
        <title>A reference genome for the long-term kleptoplast-retaining sea slug Elysia crispata morphotype clarki.</title>
        <authorList>
            <person name="Eastman K.E."/>
            <person name="Pendleton A.L."/>
            <person name="Shaikh M.A."/>
            <person name="Suttiyut T."/>
            <person name="Ogas R."/>
            <person name="Tomko P."/>
            <person name="Gavelis G."/>
            <person name="Widhalm J.R."/>
            <person name="Wisecaver J.H."/>
        </authorList>
    </citation>
    <scope>NUCLEOTIDE SEQUENCE</scope>
    <source>
        <strain evidence="1">ECLA1</strain>
    </source>
</reference>
<sequence length="110" mass="12429">MFVEPFAACFSFISKGVICLTAESNHSITEILYLEQSRRCVVENDPFFATRERIPGFTASSGRDKLLVTSVTSFVQEPPGIFLIEFVKKVRFNRLLERVSGQHHVSDSQS</sequence>
<proteinExistence type="predicted"/>
<accession>A0AAE1AA80</accession>
<evidence type="ECO:0000313" key="2">
    <source>
        <dbReference type="Proteomes" id="UP001283361"/>
    </source>
</evidence>
<gene>
    <name evidence="1" type="ORF">RRG08_065875</name>
</gene>
<dbReference type="AlphaFoldDB" id="A0AAE1AA80"/>
<dbReference type="EMBL" id="JAWDGP010002467">
    <property type="protein sequence ID" value="KAK3782967.1"/>
    <property type="molecule type" value="Genomic_DNA"/>
</dbReference>
<keyword evidence="2" id="KW-1185">Reference proteome</keyword>
<organism evidence="1 2">
    <name type="scientific">Elysia crispata</name>
    <name type="common">lettuce slug</name>
    <dbReference type="NCBI Taxonomy" id="231223"/>
    <lineage>
        <taxon>Eukaryota</taxon>
        <taxon>Metazoa</taxon>
        <taxon>Spiralia</taxon>
        <taxon>Lophotrochozoa</taxon>
        <taxon>Mollusca</taxon>
        <taxon>Gastropoda</taxon>
        <taxon>Heterobranchia</taxon>
        <taxon>Euthyneura</taxon>
        <taxon>Panpulmonata</taxon>
        <taxon>Sacoglossa</taxon>
        <taxon>Placobranchoidea</taxon>
        <taxon>Plakobranchidae</taxon>
        <taxon>Elysia</taxon>
    </lineage>
</organism>
<evidence type="ECO:0000313" key="1">
    <source>
        <dbReference type="EMBL" id="KAK3782967.1"/>
    </source>
</evidence>